<dbReference type="RefSeq" id="WP_242375284.1">
    <property type="nucleotide sequence ID" value="NZ_JAKRKC020000002.1"/>
</dbReference>
<dbReference type="EMBL" id="JAKRKC020000002">
    <property type="protein sequence ID" value="MCK2219761.1"/>
    <property type="molecule type" value="Genomic_DNA"/>
</dbReference>
<proteinExistence type="predicted"/>
<name>A0ABT0G576_9ACTN</name>
<gene>
    <name evidence="1" type="ORF">MF672_039090</name>
</gene>
<evidence type="ECO:0000313" key="1">
    <source>
        <dbReference type="EMBL" id="MCK2219761.1"/>
    </source>
</evidence>
<sequence>MAPIDHTGPGHPDVHLTLAEMQPDGGAVFQTWTICGCTVGRLRAHLGTPHQESVQTLESLRATGRAVLQTPGAIHLGEDL</sequence>
<keyword evidence="2" id="KW-1185">Reference proteome</keyword>
<reference evidence="1 2" key="1">
    <citation type="submission" date="2022-04" db="EMBL/GenBank/DDBJ databases">
        <title>Genome draft of Actinomadura sp. ATCC 31491.</title>
        <authorList>
            <person name="Shi X."/>
            <person name="Du Y."/>
        </authorList>
    </citation>
    <scope>NUCLEOTIDE SEQUENCE [LARGE SCALE GENOMIC DNA]</scope>
    <source>
        <strain evidence="1 2">ATCC 31491</strain>
    </source>
</reference>
<accession>A0ABT0G576</accession>
<evidence type="ECO:0000313" key="2">
    <source>
        <dbReference type="Proteomes" id="UP001317259"/>
    </source>
</evidence>
<comment type="caution">
    <text evidence="1">The sequence shown here is derived from an EMBL/GenBank/DDBJ whole genome shotgun (WGS) entry which is preliminary data.</text>
</comment>
<dbReference type="Proteomes" id="UP001317259">
    <property type="component" value="Unassembled WGS sequence"/>
</dbReference>
<protein>
    <submittedName>
        <fullName evidence="1">Uncharacterized protein</fullName>
    </submittedName>
</protein>
<organism evidence="1 2">
    <name type="scientific">Actinomadura luzonensis</name>
    <dbReference type="NCBI Taxonomy" id="2805427"/>
    <lineage>
        <taxon>Bacteria</taxon>
        <taxon>Bacillati</taxon>
        <taxon>Actinomycetota</taxon>
        <taxon>Actinomycetes</taxon>
        <taxon>Streptosporangiales</taxon>
        <taxon>Thermomonosporaceae</taxon>
        <taxon>Actinomadura</taxon>
    </lineage>
</organism>